<evidence type="ECO:0000256" key="12">
    <source>
        <dbReference type="ARBA" id="ARBA00023136"/>
    </source>
</evidence>
<dbReference type="GO" id="GO:0004674">
    <property type="term" value="F:protein serine/threonine kinase activity"/>
    <property type="evidence" value="ECO:0007669"/>
    <property type="project" value="UniProtKB-KW"/>
</dbReference>
<evidence type="ECO:0000256" key="6">
    <source>
        <dbReference type="ARBA" id="ARBA00022729"/>
    </source>
</evidence>
<keyword evidence="10" id="KW-0067">ATP-binding</keyword>
<reference evidence="18 19" key="1">
    <citation type="journal article" date="2022" name="Cell">
        <title>Repeat-based holocentromeres influence genome architecture and karyotype evolution.</title>
        <authorList>
            <person name="Hofstatter P.G."/>
            <person name="Thangavel G."/>
            <person name="Lux T."/>
            <person name="Neumann P."/>
            <person name="Vondrak T."/>
            <person name="Novak P."/>
            <person name="Zhang M."/>
            <person name="Costa L."/>
            <person name="Castellani M."/>
            <person name="Scott A."/>
            <person name="Toegelov H."/>
            <person name="Fuchs J."/>
            <person name="Mata-Sucre Y."/>
            <person name="Dias Y."/>
            <person name="Vanzela A.L.L."/>
            <person name="Huettel B."/>
            <person name="Almeida C.C.S."/>
            <person name="Simkova H."/>
            <person name="Souza G."/>
            <person name="Pedrosa-Harand A."/>
            <person name="Macas J."/>
            <person name="Mayer K.F.X."/>
            <person name="Houben A."/>
            <person name="Marques A."/>
        </authorList>
    </citation>
    <scope>NUCLEOTIDE SEQUENCE [LARGE SCALE GENOMIC DNA]</scope>
    <source>
        <strain evidence="18">RhyTen1mFocal</strain>
    </source>
</reference>
<evidence type="ECO:0000259" key="17">
    <source>
        <dbReference type="PROSITE" id="PS51473"/>
    </source>
</evidence>
<dbReference type="CDD" id="cd23509">
    <property type="entry name" value="Gnk2-like"/>
    <property type="match status" value="1"/>
</dbReference>
<proteinExistence type="predicted"/>
<dbReference type="AlphaFoldDB" id="A0AAD5Z5P5"/>
<evidence type="ECO:0000259" key="16">
    <source>
        <dbReference type="PROSITE" id="PS50011"/>
    </source>
</evidence>
<dbReference type="InterPro" id="IPR038408">
    <property type="entry name" value="GNK2_sf"/>
</dbReference>
<evidence type="ECO:0000256" key="8">
    <source>
        <dbReference type="ARBA" id="ARBA00022741"/>
    </source>
</evidence>
<feature type="domain" description="Protein kinase" evidence="16">
    <location>
        <begin position="288"/>
        <end position="548"/>
    </location>
</feature>
<keyword evidence="2" id="KW-0723">Serine/threonine-protein kinase</keyword>
<evidence type="ECO:0000256" key="10">
    <source>
        <dbReference type="ARBA" id="ARBA00022840"/>
    </source>
</evidence>
<dbReference type="InterPro" id="IPR008271">
    <property type="entry name" value="Ser/Thr_kinase_AS"/>
</dbReference>
<dbReference type="InterPro" id="IPR000719">
    <property type="entry name" value="Prot_kinase_dom"/>
</dbReference>
<comment type="subcellular location">
    <subcellularLocation>
        <location evidence="1">Membrane</location>
        <topology evidence="1">Single-pass membrane protein</topology>
    </subcellularLocation>
</comment>
<organism evidence="18 19">
    <name type="scientific">Rhynchospora tenuis</name>
    <dbReference type="NCBI Taxonomy" id="198213"/>
    <lineage>
        <taxon>Eukaryota</taxon>
        <taxon>Viridiplantae</taxon>
        <taxon>Streptophyta</taxon>
        <taxon>Embryophyta</taxon>
        <taxon>Tracheophyta</taxon>
        <taxon>Spermatophyta</taxon>
        <taxon>Magnoliopsida</taxon>
        <taxon>Liliopsida</taxon>
        <taxon>Poales</taxon>
        <taxon>Cyperaceae</taxon>
        <taxon>Cyperoideae</taxon>
        <taxon>Rhynchosporeae</taxon>
        <taxon>Rhynchospora</taxon>
    </lineage>
</organism>
<evidence type="ECO:0000256" key="3">
    <source>
        <dbReference type="ARBA" id="ARBA00022553"/>
    </source>
</evidence>
<evidence type="ECO:0000256" key="9">
    <source>
        <dbReference type="ARBA" id="ARBA00022777"/>
    </source>
</evidence>
<dbReference type="PROSITE" id="PS00108">
    <property type="entry name" value="PROTEIN_KINASE_ST"/>
    <property type="match status" value="1"/>
</dbReference>
<evidence type="ECO:0000256" key="15">
    <source>
        <dbReference type="SAM" id="Phobius"/>
    </source>
</evidence>
<keyword evidence="5 15" id="KW-0812">Transmembrane</keyword>
<dbReference type="Pfam" id="PF01657">
    <property type="entry name" value="Stress-antifung"/>
    <property type="match status" value="1"/>
</dbReference>
<dbReference type="PANTHER" id="PTHR27002">
    <property type="entry name" value="RECEPTOR-LIKE SERINE/THREONINE-PROTEIN KINASE SD1-8"/>
    <property type="match status" value="1"/>
</dbReference>
<dbReference type="Gene3D" id="3.30.200.20">
    <property type="entry name" value="Phosphorylase Kinase, domain 1"/>
    <property type="match status" value="2"/>
</dbReference>
<dbReference type="CDD" id="cd14066">
    <property type="entry name" value="STKc_IRAK"/>
    <property type="match status" value="1"/>
</dbReference>
<keyword evidence="14" id="KW-0325">Glycoprotein</keyword>
<dbReference type="EMBL" id="JAMRDG010000002">
    <property type="protein sequence ID" value="KAJ3687369.1"/>
    <property type="molecule type" value="Genomic_DNA"/>
</dbReference>
<keyword evidence="3" id="KW-0597">Phosphoprotein</keyword>
<dbReference type="PANTHER" id="PTHR27002:SF1040">
    <property type="entry name" value="OS07G0538400 PROTEIN"/>
    <property type="match status" value="1"/>
</dbReference>
<feature type="transmembrane region" description="Helical" evidence="15">
    <location>
        <begin position="207"/>
        <end position="231"/>
    </location>
</feature>
<comment type="caution">
    <text evidence="18">The sequence shown here is derived from an EMBL/GenBank/DDBJ whole genome shotgun (WGS) entry which is preliminary data.</text>
</comment>
<evidence type="ECO:0000256" key="1">
    <source>
        <dbReference type="ARBA" id="ARBA00004167"/>
    </source>
</evidence>
<keyword evidence="12 15" id="KW-0472">Membrane</keyword>
<evidence type="ECO:0000313" key="18">
    <source>
        <dbReference type="EMBL" id="KAJ3687369.1"/>
    </source>
</evidence>
<keyword evidence="19" id="KW-1185">Reference proteome</keyword>
<gene>
    <name evidence="18" type="ORF">LUZ61_016533</name>
</gene>
<keyword evidence="13" id="KW-0675">Receptor</keyword>
<dbReference type="SUPFAM" id="SSF56112">
    <property type="entry name" value="Protein kinase-like (PK-like)"/>
    <property type="match status" value="1"/>
</dbReference>
<keyword evidence="4" id="KW-0808">Transferase</keyword>
<evidence type="ECO:0000256" key="13">
    <source>
        <dbReference type="ARBA" id="ARBA00023170"/>
    </source>
</evidence>
<keyword evidence="7" id="KW-0677">Repeat</keyword>
<keyword evidence="8" id="KW-0547">Nucleotide-binding</keyword>
<dbReference type="GO" id="GO:0005524">
    <property type="term" value="F:ATP binding"/>
    <property type="evidence" value="ECO:0007669"/>
    <property type="project" value="UniProtKB-KW"/>
</dbReference>
<dbReference type="Gene3D" id="1.10.510.10">
    <property type="entry name" value="Transferase(Phosphotransferase) domain 1"/>
    <property type="match status" value="1"/>
</dbReference>
<dbReference type="FunFam" id="1.10.510.10:FF:000343">
    <property type="entry name" value="Cysteine-rich receptor-like protein kinase 28"/>
    <property type="match status" value="1"/>
</dbReference>
<keyword evidence="11 15" id="KW-1133">Transmembrane helix</keyword>
<evidence type="ECO:0000313" key="19">
    <source>
        <dbReference type="Proteomes" id="UP001210211"/>
    </source>
</evidence>
<dbReference type="Proteomes" id="UP001210211">
    <property type="component" value="Unassembled WGS sequence"/>
</dbReference>
<keyword evidence="6" id="KW-0732">Signal</keyword>
<name>A0AAD5Z5P5_9POAL</name>
<sequence length="574" mass="64453">MKENCTSCLQDYPINNLADQSCRGQKEATMWVERCFLHYSNSRFVPTSVTFRGDGSLGDYRDNEIGPFKDVFSALFKELASFAAYNTSTKYATGTIKGDYDFSQTIYGLVQCSPDLSGDDCWDCLKNCTDIMVNNLTEVYFGRAFGLWCDMRFDSSKFYDGNSLLELPFPLKSPPLAIGDGLYPPPLPMQHNSTYSTGKKKKGMTSVIGIILAIVNPIIAIILTSVFCICIRKRRAANRQQHAPNIPEKNPDEQNPKIWLGAANLTKIKTVESLLFDLSVIRVATENFAQVNKLGQGGFGSVFKGVLQDEREIALVLVANLHHNNLVRLLGACLEEEEKLLVYEFVPNRSLDNFIFDYERRKQLDWSKRFNIISGIAKGLQYLHEDSQLRIIHRDLKASNILLDAKMNPKISDFGLARLSVVDQTKEITKRVVGTLGYMSPEYVMFGYFSTKSDVFSFGVITLEIITGRRNTCIARGETQTLLGYVWDLWRDGRGKEVVDEAIGDEYIEREAMNCIEIGLLCCQENPDDRPTMSAVVASLATSSHPSSSFFLHPPSLPARIIARNAPFGKLIQK</sequence>
<evidence type="ECO:0000256" key="5">
    <source>
        <dbReference type="ARBA" id="ARBA00022692"/>
    </source>
</evidence>
<dbReference type="Pfam" id="PF07714">
    <property type="entry name" value="PK_Tyr_Ser-Thr"/>
    <property type="match status" value="1"/>
</dbReference>
<evidence type="ECO:0000256" key="11">
    <source>
        <dbReference type="ARBA" id="ARBA00022989"/>
    </source>
</evidence>
<dbReference type="InterPro" id="IPR001245">
    <property type="entry name" value="Ser-Thr/Tyr_kinase_cat_dom"/>
</dbReference>
<evidence type="ECO:0000256" key="14">
    <source>
        <dbReference type="ARBA" id="ARBA00023180"/>
    </source>
</evidence>
<feature type="domain" description="Gnk2-homologous" evidence="17">
    <location>
        <begin position="48"/>
        <end position="158"/>
    </location>
</feature>
<evidence type="ECO:0000256" key="7">
    <source>
        <dbReference type="ARBA" id="ARBA00022737"/>
    </source>
</evidence>
<dbReference type="SMART" id="SM00220">
    <property type="entry name" value="S_TKc"/>
    <property type="match status" value="1"/>
</dbReference>
<dbReference type="PROSITE" id="PS50011">
    <property type="entry name" value="PROTEIN_KINASE_DOM"/>
    <property type="match status" value="1"/>
</dbReference>
<feature type="domain" description="Gnk2-homologous" evidence="17">
    <location>
        <begin position="1"/>
        <end position="44"/>
    </location>
</feature>
<dbReference type="PROSITE" id="PS51473">
    <property type="entry name" value="GNK2"/>
    <property type="match status" value="2"/>
</dbReference>
<dbReference type="InterPro" id="IPR002902">
    <property type="entry name" value="GNK2"/>
</dbReference>
<accession>A0AAD5Z5P5</accession>
<dbReference type="Gene3D" id="3.30.430.20">
    <property type="entry name" value="Gnk2 domain, C-X8-C-X2-C motif"/>
    <property type="match status" value="2"/>
</dbReference>
<dbReference type="InterPro" id="IPR011009">
    <property type="entry name" value="Kinase-like_dom_sf"/>
</dbReference>
<protein>
    <submittedName>
        <fullName evidence="18">Uncharacterized protein</fullName>
    </submittedName>
</protein>
<evidence type="ECO:0000256" key="4">
    <source>
        <dbReference type="ARBA" id="ARBA00022679"/>
    </source>
</evidence>
<keyword evidence="9" id="KW-0418">Kinase</keyword>
<evidence type="ECO:0000256" key="2">
    <source>
        <dbReference type="ARBA" id="ARBA00022527"/>
    </source>
</evidence>
<dbReference type="GO" id="GO:0005886">
    <property type="term" value="C:plasma membrane"/>
    <property type="evidence" value="ECO:0007669"/>
    <property type="project" value="TreeGrafter"/>
</dbReference>